<reference evidence="1 2" key="1">
    <citation type="journal article" date="2020" name="Biotechnol. Biofuels">
        <title>New insights from the biogas microbiome by comprehensive genome-resolved metagenomics of nearly 1600 species originating from multiple anaerobic digesters.</title>
        <authorList>
            <person name="Campanaro S."/>
            <person name="Treu L."/>
            <person name="Rodriguez-R L.M."/>
            <person name="Kovalovszki A."/>
            <person name="Ziels R.M."/>
            <person name="Maus I."/>
            <person name="Zhu X."/>
            <person name="Kougias P.G."/>
            <person name="Basile A."/>
            <person name="Luo G."/>
            <person name="Schluter A."/>
            <person name="Konstantinidis K.T."/>
            <person name="Angelidaki I."/>
        </authorList>
    </citation>
    <scope>NUCLEOTIDE SEQUENCE [LARGE SCALE GENOMIC DNA]</scope>
    <source>
        <strain evidence="1">AS27yjCOA_65</strain>
    </source>
</reference>
<protein>
    <submittedName>
        <fullName evidence="1">Uncharacterized protein</fullName>
    </submittedName>
</protein>
<evidence type="ECO:0000313" key="2">
    <source>
        <dbReference type="Proteomes" id="UP000524246"/>
    </source>
</evidence>
<name>A0A7X9FR29_9DELT</name>
<evidence type="ECO:0000313" key="1">
    <source>
        <dbReference type="EMBL" id="NMC62274.1"/>
    </source>
</evidence>
<sequence>MKNQPGLNFSITEYNKAQSEAINIHAAIASRIRRTVTVLSEINCARIIERDEVISSTAIAA</sequence>
<organism evidence="1 2">
    <name type="scientific">SAR324 cluster bacterium</name>
    <dbReference type="NCBI Taxonomy" id="2024889"/>
    <lineage>
        <taxon>Bacteria</taxon>
        <taxon>Deltaproteobacteria</taxon>
        <taxon>SAR324 cluster</taxon>
    </lineage>
</organism>
<dbReference type="AlphaFoldDB" id="A0A7X9FR29"/>
<dbReference type="EMBL" id="JAAZON010000150">
    <property type="protein sequence ID" value="NMC62274.1"/>
    <property type="molecule type" value="Genomic_DNA"/>
</dbReference>
<accession>A0A7X9FR29</accession>
<proteinExistence type="predicted"/>
<comment type="caution">
    <text evidence="1">The sequence shown here is derived from an EMBL/GenBank/DDBJ whole genome shotgun (WGS) entry which is preliminary data.</text>
</comment>
<gene>
    <name evidence="1" type="ORF">GYA55_03815</name>
</gene>
<dbReference type="Proteomes" id="UP000524246">
    <property type="component" value="Unassembled WGS sequence"/>
</dbReference>